<reference evidence="11 12" key="1">
    <citation type="submission" date="2016-10" db="EMBL/GenBank/DDBJ databases">
        <authorList>
            <person name="de Groot N.N."/>
        </authorList>
    </citation>
    <scope>NUCLEOTIDE SEQUENCE [LARGE SCALE GENOMIC DNA]</scope>
    <source>
        <strain evidence="11 12">DSM 26880</strain>
    </source>
</reference>
<keyword evidence="6 9" id="KW-1133">Transmembrane helix</keyword>
<organism evidence="11 12">
    <name type="scientific">Citreimonas salinaria</name>
    <dbReference type="NCBI Taxonomy" id="321339"/>
    <lineage>
        <taxon>Bacteria</taxon>
        <taxon>Pseudomonadati</taxon>
        <taxon>Pseudomonadota</taxon>
        <taxon>Alphaproteobacteria</taxon>
        <taxon>Rhodobacterales</taxon>
        <taxon>Roseobacteraceae</taxon>
        <taxon>Citreimonas</taxon>
    </lineage>
</organism>
<evidence type="ECO:0000256" key="4">
    <source>
        <dbReference type="ARBA" id="ARBA00022519"/>
    </source>
</evidence>
<evidence type="ECO:0000256" key="1">
    <source>
        <dbReference type="ARBA" id="ARBA00004429"/>
    </source>
</evidence>
<evidence type="ECO:0000256" key="3">
    <source>
        <dbReference type="ARBA" id="ARBA00022475"/>
    </source>
</evidence>
<dbReference type="RefSeq" id="WP_089884111.1">
    <property type="nucleotide sequence ID" value="NZ_FNPF01000012.1"/>
</dbReference>
<evidence type="ECO:0000313" key="11">
    <source>
        <dbReference type="EMBL" id="SDY61622.1"/>
    </source>
</evidence>
<keyword evidence="5 9" id="KW-0812">Transmembrane</keyword>
<feature type="transmembrane region" description="Helical" evidence="9">
    <location>
        <begin position="89"/>
        <end position="108"/>
    </location>
</feature>
<feature type="transmembrane region" description="Helical" evidence="9">
    <location>
        <begin position="50"/>
        <end position="68"/>
    </location>
</feature>
<dbReference type="Pfam" id="PF04290">
    <property type="entry name" value="DctQ"/>
    <property type="match status" value="1"/>
</dbReference>
<dbReference type="PANTHER" id="PTHR35011:SF10">
    <property type="entry name" value="TRAP TRANSPORTER SMALL PERMEASE PROTEIN"/>
    <property type="match status" value="1"/>
</dbReference>
<dbReference type="GO" id="GO:0015740">
    <property type="term" value="P:C4-dicarboxylate transport"/>
    <property type="evidence" value="ECO:0007669"/>
    <property type="project" value="TreeGrafter"/>
</dbReference>
<evidence type="ECO:0000256" key="9">
    <source>
        <dbReference type="RuleBase" id="RU369079"/>
    </source>
</evidence>
<keyword evidence="2 9" id="KW-0813">Transport</keyword>
<keyword evidence="12" id="KW-1185">Reference proteome</keyword>
<gene>
    <name evidence="11" type="ORF">SAMN05444340_11251</name>
</gene>
<feature type="transmembrane region" description="Helical" evidence="9">
    <location>
        <begin position="136"/>
        <end position="156"/>
    </location>
</feature>
<evidence type="ECO:0000256" key="2">
    <source>
        <dbReference type="ARBA" id="ARBA00022448"/>
    </source>
</evidence>
<feature type="domain" description="Tripartite ATP-independent periplasmic transporters DctQ component" evidence="10">
    <location>
        <begin position="26"/>
        <end position="160"/>
    </location>
</feature>
<dbReference type="PANTHER" id="PTHR35011">
    <property type="entry name" value="2,3-DIKETO-L-GULONATE TRAP TRANSPORTER SMALL PERMEASE PROTEIN YIAM"/>
    <property type="match status" value="1"/>
</dbReference>
<dbReference type="InterPro" id="IPR007387">
    <property type="entry name" value="TRAP_DctQ"/>
</dbReference>
<dbReference type="GO" id="GO:0022857">
    <property type="term" value="F:transmembrane transporter activity"/>
    <property type="evidence" value="ECO:0007669"/>
    <property type="project" value="UniProtKB-UniRule"/>
</dbReference>
<feature type="transmembrane region" description="Helical" evidence="9">
    <location>
        <begin position="7"/>
        <end position="30"/>
    </location>
</feature>
<dbReference type="AlphaFoldDB" id="A0A1H3LB32"/>
<comment type="subcellular location">
    <subcellularLocation>
        <location evidence="1 9">Cell inner membrane</location>
        <topology evidence="1 9">Multi-pass membrane protein</topology>
    </subcellularLocation>
</comment>
<dbReference type="GO" id="GO:0005886">
    <property type="term" value="C:plasma membrane"/>
    <property type="evidence" value="ECO:0007669"/>
    <property type="project" value="UniProtKB-SubCell"/>
</dbReference>
<evidence type="ECO:0000256" key="5">
    <source>
        <dbReference type="ARBA" id="ARBA00022692"/>
    </source>
</evidence>
<evidence type="ECO:0000256" key="7">
    <source>
        <dbReference type="ARBA" id="ARBA00023136"/>
    </source>
</evidence>
<dbReference type="OrthoDB" id="4250245at2"/>
<dbReference type="InterPro" id="IPR055348">
    <property type="entry name" value="DctQ"/>
</dbReference>
<evidence type="ECO:0000256" key="8">
    <source>
        <dbReference type="ARBA" id="ARBA00038436"/>
    </source>
</evidence>
<keyword evidence="3" id="KW-1003">Cell membrane</keyword>
<accession>A0A1H3LB32</accession>
<evidence type="ECO:0000313" key="12">
    <source>
        <dbReference type="Proteomes" id="UP000199286"/>
    </source>
</evidence>
<dbReference type="Proteomes" id="UP000199286">
    <property type="component" value="Unassembled WGS sequence"/>
</dbReference>
<dbReference type="STRING" id="321339.SAMN05444340_11251"/>
<comment type="similarity">
    <text evidence="8 9">Belongs to the TRAP transporter small permease family.</text>
</comment>
<name>A0A1H3LB32_9RHOB</name>
<evidence type="ECO:0000256" key="6">
    <source>
        <dbReference type="ARBA" id="ARBA00022989"/>
    </source>
</evidence>
<comment type="subunit">
    <text evidence="9">The complex comprises the extracytoplasmic solute receptor protein and the two transmembrane proteins.</text>
</comment>
<keyword evidence="4 9" id="KW-0997">Cell inner membrane</keyword>
<proteinExistence type="inferred from homology"/>
<dbReference type="EMBL" id="FNPF01000012">
    <property type="protein sequence ID" value="SDY61622.1"/>
    <property type="molecule type" value="Genomic_DNA"/>
</dbReference>
<sequence length="189" mass="20764">MKAAKAVYDGLIGLFAWIAGIATVLMMIMVTVDVIGRNVFNHPVTGTVEIVSNYNMVILAFLPLALIAKERAHIVVELFTSWMSRRARTGLDACVAVVTFAYMAAFTWKAIDIAQSKTRIRDAKESGAGFIEVWPARWVVVAGFGLMTVVVLVILVRDFRAAWRDRGYDDGGDSSAHIRAALEEGETKL</sequence>
<comment type="function">
    <text evidence="9">Part of the tripartite ATP-independent periplasmic (TRAP) transport system.</text>
</comment>
<protein>
    <recommendedName>
        <fullName evidence="9">TRAP transporter small permease protein</fullName>
    </recommendedName>
</protein>
<keyword evidence="7 9" id="KW-0472">Membrane</keyword>
<evidence type="ECO:0000259" key="10">
    <source>
        <dbReference type="Pfam" id="PF04290"/>
    </source>
</evidence>